<dbReference type="InterPro" id="IPR055414">
    <property type="entry name" value="LRR_R13L4/SHOC2-like"/>
</dbReference>
<dbReference type="InterPro" id="IPR002182">
    <property type="entry name" value="NB-ARC"/>
</dbReference>
<dbReference type="SUPFAM" id="SSF52058">
    <property type="entry name" value="L domain-like"/>
    <property type="match status" value="1"/>
</dbReference>
<dbReference type="Pfam" id="PF18052">
    <property type="entry name" value="Rx_N"/>
    <property type="match status" value="1"/>
</dbReference>
<comment type="caution">
    <text evidence="9">The sequence shown here is derived from an EMBL/GenBank/DDBJ whole genome shotgun (WGS) entry which is preliminary data.</text>
</comment>
<gene>
    <name evidence="9" type="ORF">RGQ29_000507</name>
</gene>
<evidence type="ECO:0000256" key="2">
    <source>
        <dbReference type="ARBA" id="ARBA00022741"/>
    </source>
</evidence>
<dbReference type="InterPro" id="IPR032675">
    <property type="entry name" value="LRR_dom_sf"/>
</dbReference>
<protein>
    <recommendedName>
        <fullName evidence="11">CC-NBS-LRR protein</fullName>
    </recommendedName>
</protein>
<dbReference type="EMBL" id="JAXUIC010000001">
    <property type="protein sequence ID" value="KAK4606284.1"/>
    <property type="molecule type" value="Genomic_DNA"/>
</dbReference>
<evidence type="ECO:0000256" key="3">
    <source>
        <dbReference type="ARBA" id="ARBA00022821"/>
    </source>
</evidence>
<dbReference type="GO" id="GO:0005524">
    <property type="term" value="F:ATP binding"/>
    <property type="evidence" value="ECO:0007669"/>
    <property type="project" value="UniProtKB-KW"/>
</dbReference>
<feature type="domain" description="Disease resistance R13L4/SHOC-2-like LRR" evidence="8">
    <location>
        <begin position="576"/>
        <end position="789"/>
    </location>
</feature>
<dbReference type="InterPro" id="IPR041118">
    <property type="entry name" value="Rx_N"/>
</dbReference>
<name>A0AAN7GFL4_QUERU</name>
<dbReference type="SUPFAM" id="SSF52540">
    <property type="entry name" value="P-loop containing nucleoside triphosphate hydrolases"/>
    <property type="match status" value="1"/>
</dbReference>
<dbReference type="Gene3D" id="1.20.5.4130">
    <property type="match status" value="1"/>
</dbReference>
<dbReference type="Gene3D" id="3.40.50.300">
    <property type="entry name" value="P-loop containing nucleotide triphosphate hydrolases"/>
    <property type="match status" value="1"/>
</dbReference>
<dbReference type="AlphaFoldDB" id="A0AAN7GFL4"/>
<dbReference type="InterPro" id="IPR036388">
    <property type="entry name" value="WH-like_DNA-bd_sf"/>
</dbReference>
<dbReference type="Gene3D" id="1.10.10.10">
    <property type="entry name" value="Winged helix-like DNA-binding domain superfamily/Winged helix DNA-binding domain"/>
    <property type="match status" value="1"/>
</dbReference>
<dbReference type="Pfam" id="PF00931">
    <property type="entry name" value="NB-ARC"/>
    <property type="match status" value="1"/>
</dbReference>
<feature type="domain" description="Disease resistance protein winged helix" evidence="7">
    <location>
        <begin position="449"/>
        <end position="521"/>
    </location>
</feature>
<dbReference type="GO" id="GO:0043531">
    <property type="term" value="F:ADP binding"/>
    <property type="evidence" value="ECO:0007669"/>
    <property type="project" value="InterPro"/>
</dbReference>
<dbReference type="Pfam" id="PF23559">
    <property type="entry name" value="WHD_DRP"/>
    <property type="match status" value="1"/>
</dbReference>
<dbReference type="Pfam" id="PF23598">
    <property type="entry name" value="LRR_14"/>
    <property type="match status" value="1"/>
</dbReference>
<evidence type="ECO:0000259" key="5">
    <source>
        <dbReference type="Pfam" id="PF00931"/>
    </source>
</evidence>
<evidence type="ECO:0000256" key="1">
    <source>
        <dbReference type="ARBA" id="ARBA00022737"/>
    </source>
</evidence>
<evidence type="ECO:0000259" key="8">
    <source>
        <dbReference type="Pfam" id="PF23598"/>
    </source>
</evidence>
<dbReference type="PANTHER" id="PTHR36766">
    <property type="entry name" value="PLANT BROAD-SPECTRUM MILDEW RESISTANCE PROTEIN RPW8"/>
    <property type="match status" value="1"/>
</dbReference>
<organism evidence="9 10">
    <name type="scientific">Quercus rubra</name>
    <name type="common">Northern red oak</name>
    <name type="synonym">Quercus borealis</name>
    <dbReference type="NCBI Taxonomy" id="3512"/>
    <lineage>
        <taxon>Eukaryota</taxon>
        <taxon>Viridiplantae</taxon>
        <taxon>Streptophyta</taxon>
        <taxon>Embryophyta</taxon>
        <taxon>Tracheophyta</taxon>
        <taxon>Spermatophyta</taxon>
        <taxon>Magnoliopsida</taxon>
        <taxon>eudicotyledons</taxon>
        <taxon>Gunneridae</taxon>
        <taxon>Pentapetalae</taxon>
        <taxon>rosids</taxon>
        <taxon>fabids</taxon>
        <taxon>Fagales</taxon>
        <taxon>Fagaceae</taxon>
        <taxon>Quercus</taxon>
    </lineage>
</organism>
<reference evidence="9 10" key="1">
    <citation type="journal article" date="2023" name="G3 (Bethesda)">
        <title>A haplotype-resolved chromosome-scale genome for Quercus rubra L. provides insights into the genetics of adaptive traits for red oak species.</title>
        <authorList>
            <person name="Kapoor B."/>
            <person name="Jenkins J."/>
            <person name="Schmutz J."/>
            <person name="Zhebentyayeva T."/>
            <person name="Kuelheim C."/>
            <person name="Coggeshall M."/>
            <person name="Heim C."/>
            <person name="Lasky J.R."/>
            <person name="Leites L."/>
            <person name="Islam-Faridi N."/>
            <person name="Romero-Severson J."/>
            <person name="DeLeo V.L."/>
            <person name="Lucas S.M."/>
            <person name="Lazic D."/>
            <person name="Gailing O."/>
            <person name="Carlson J."/>
            <person name="Staton M."/>
        </authorList>
    </citation>
    <scope>NUCLEOTIDE SEQUENCE [LARGE SCALE GENOMIC DNA]</scope>
    <source>
        <strain evidence="9">Pseudo-F2</strain>
    </source>
</reference>
<keyword evidence="2" id="KW-0547">Nucleotide-binding</keyword>
<dbReference type="GO" id="GO:0006952">
    <property type="term" value="P:defense response"/>
    <property type="evidence" value="ECO:0007669"/>
    <property type="project" value="UniProtKB-KW"/>
</dbReference>
<keyword evidence="1" id="KW-0677">Repeat</keyword>
<keyword evidence="4" id="KW-0067">ATP-binding</keyword>
<sequence>MAEIGFGVAVKVLELLGSVTYQKLSSAWGVKSDLTKLERTVKAIKAVLLDAEEKQASDHGLSVWLGELKDVLKDAENVLDEFQYIVLQKEVMKRNGSTSKKVSNFFSSSNSLAVRFEMAHKIKDIRKRVDEIAAEKDNFNLAQGLVDRKLNMQERREIHSFVHPRNVIGRDVAKKQILDLLMQQDADRNVNVISIVGIGGMGKTTLAKLAFDDKQVVSHFQLRMWVCVSEDFNVARLTKEILKSAIYRIDENFVVDGLPNSLKELLKDKKILENLGVDEVQFRLRELLKDNKFLLVLDDVWNEDRSKWNQLEELLIGGSNGSKILVTTRNSSVASIMDTTTTYDLKGLLDEDCMSLFVKLAFKVGQENQHPNLLNIGREIVKKCKGVPLAVSTLAGLLHSKVDELQWKSIRDNEIWNLEQKEGDILPALKLSYNQLPFHLKQCFAYCSIFPKDCEFNNCLLIHFWMAHGILQSPANESQELEDVGDLYIKELLSRSFFQDVEQGCTWYYEFKMHDLVHDLALSIAKGECSVVTKKSTLAAEVCHLSFLENGQEVTTQLEKLSKVQTIIFKIEQPVSLLEACIARFKYLRVLDLSKSSFEVLPSSLGSLKHLRFLDLLRNRRIKQLPDSICKLHSLQTLHLAYCSNLERLPKDIRDIISLRHLCVTTKHTCLSEKAVGCFDSLRSLEIGSCENLKCVFEGMEEGGLTNLRRLCFTACPSLTSLSLSIKHLTALESLMIEDCKELSLTDKEENQDLKLSLRWLAIRSLPKLEVLPQWLQASANTLLHLEIKDCCNFTALPEWLPHLKSLQTLRIKDCPIFSSLPEGMQDLTALREIRIRNCEELSLTDKEENQDIKSSLRFLKIVKLPKLEVLPQWLKASANTLEHLKIVRCCNFTALPEWLPHMKSLQTLNIIQCPVFSSLPEGMQDLTALREFHIEDCPKLSRACREEVRHKIAHVPNIDFDEDSGSS</sequence>
<evidence type="ECO:0008006" key="11">
    <source>
        <dbReference type="Google" id="ProtNLM"/>
    </source>
</evidence>
<dbReference type="InterPro" id="IPR058922">
    <property type="entry name" value="WHD_DRP"/>
</dbReference>
<keyword evidence="10" id="KW-1185">Reference proteome</keyword>
<dbReference type="Proteomes" id="UP001324115">
    <property type="component" value="Unassembled WGS sequence"/>
</dbReference>
<evidence type="ECO:0000313" key="9">
    <source>
        <dbReference type="EMBL" id="KAK4606284.1"/>
    </source>
</evidence>
<dbReference type="PANTHER" id="PTHR36766:SF61">
    <property type="entry name" value="NB-ARC DOMAIN DISEASE RESISTANCE PROTEIN"/>
    <property type="match status" value="1"/>
</dbReference>
<dbReference type="PRINTS" id="PR00364">
    <property type="entry name" value="DISEASERSIST"/>
</dbReference>
<dbReference type="Gene3D" id="3.80.10.10">
    <property type="entry name" value="Ribonuclease Inhibitor"/>
    <property type="match status" value="1"/>
</dbReference>
<dbReference type="FunFam" id="3.40.50.300:FF:001091">
    <property type="entry name" value="Probable disease resistance protein At1g61300"/>
    <property type="match status" value="1"/>
</dbReference>
<dbReference type="FunFam" id="1.10.10.10:FF:000322">
    <property type="entry name" value="Probable disease resistance protein At1g63360"/>
    <property type="match status" value="1"/>
</dbReference>
<feature type="domain" description="Disease resistance N-terminal" evidence="6">
    <location>
        <begin position="12"/>
        <end position="97"/>
    </location>
</feature>
<dbReference type="InterPro" id="IPR027417">
    <property type="entry name" value="P-loop_NTPase"/>
</dbReference>
<evidence type="ECO:0000259" key="7">
    <source>
        <dbReference type="Pfam" id="PF23559"/>
    </source>
</evidence>
<feature type="domain" description="NB-ARC" evidence="5">
    <location>
        <begin position="174"/>
        <end position="363"/>
    </location>
</feature>
<keyword evidence="3" id="KW-0611">Plant defense</keyword>
<dbReference type="GO" id="GO:0051707">
    <property type="term" value="P:response to other organism"/>
    <property type="evidence" value="ECO:0007669"/>
    <property type="project" value="UniProtKB-ARBA"/>
</dbReference>
<proteinExistence type="predicted"/>
<evidence type="ECO:0000259" key="6">
    <source>
        <dbReference type="Pfam" id="PF18052"/>
    </source>
</evidence>
<evidence type="ECO:0000256" key="4">
    <source>
        <dbReference type="ARBA" id="ARBA00022840"/>
    </source>
</evidence>
<evidence type="ECO:0000313" key="10">
    <source>
        <dbReference type="Proteomes" id="UP001324115"/>
    </source>
</evidence>
<accession>A0AAN7GFL4</accession>